<sequence length="336" mass="38519">MLRPDLRTAGGEVSDILLRGQYVGSLTLVFREQDRVSGSVQLEEDSLSEADKESVASFIQDYIQSFIMAVRAVSCEVLLTYSPYDRIIATTPEEEREAFIEEDDEEGYGLEPDWEEDEDILEMDEDEWASAEYELVTVKETGSRVDYHVYDAEQELIAEAFLRTRSEDLTGDVTWEREPEDWEVEHVTELLVTDFDEEQADTFVINHIYEGEIVETVELTHDDLLDTPYEAFGEEAAEEDYSVVLVRDDGDTLTYEIYQQTLGGLPIGTATVDIAHRQLTGFIDFRDKGGADDAEIISSLLMRELDKEKEYDELSLTLLYQNEPIDEIYFENETVH</sequence>
<dbReference type="EMBL" id="CP130318">
    <property type="protein sequence ID" value="WNQ09713.1"/>
    <property type="molecule type" value="Genomic_DNA"/>
</dbReference>
<dbReference type="Proteomes" id="UP001305702">
    <property type="component" value="Chromosome"/>
</dbReference>
<organism evidence="1 2">
    <name type="scientific">Paenibacillus aurantius</name>
    <dbReference type="NCBI Taxonomy" id="2918900"/>
    <lineage>
        <taxon>Bacteria</taxon>
        <taxon>Bacillati</taxon>
        <taxon>Bacillota</taxon>
        <taxon>Bacilli</taxon>
        <taxon>Bacillales</taxon>
        <taxon>Paenibacillaceae</taxon>
        <taxon>Paenibacillus</taxon>
    </lineage>
</organism>
<evidence type="ECO:0000313" key="2">
    <source>
        <dbReference type="Proteomes" id="UP001305702"/>
    </source>
</evidence>
<gene>
    <name evidence="1" type="ORF">MJA45_19060</name>
</gene>
<accession>A0AA96LAT0</accession>
<dbReference type="RefSeq" id="WP_315603487.1">
    <property type="nucleotide sequence ID" value="NZ_CP130318.1"/>
</dbReference>
<dbReference type="KEGG" id="paun:MJA45_19060"/>
<protein>
    <submittedName>
        <fullName evidence="1">Uncharacterized protein</fullName>
    </submittedName>
</protein>
<name>A0AA96LAT0_9BACL</name>
<dbReference type="AlphaFoldDB" id="A0AA96LAT0"/>
<evidence type="ECO:0000313" key="1">
    <source>
        <dbReference type="EMBL" id="WNQ09713.1"/>
    </source>
</evidence>
<reference evidence="1 2" key="1">
    <citation type="submission" date="2022-02" db="EMBL/GenBank/DDBJ databases">
        <title>Paenibacillus sp. MBLB1776 Whole Genome Shotgun Sequencing.</title>
        <authorList>
            <person name="Hwang C.Y."/>
            <person name="Cho E.-S."/>
            <person name="Seo M.-J."/>
        </authorList>
    </citation>
    <scope>NUCLEOTIDE SEQUENCE [LARGE SCALE GENOMIC DNA]</scope>
    <source>
        <strain evidence="1 2">MBLB1776</strain>
    </source>
</reference>
<keyword evidence="2" id="KW-1185">Reference proteome</keyword>
<proteinExistence type="predicted"/>